<dbReference type="InterPro" id="IPR036770">
    <property type="entry name" value="Ankyrin_rpt-contain_sf"/>
</dbReference>
<keyword evidence="5" id="KW-1185">Reference proteome</keyword>
<feature type="repeat" description="ANK" evidence="1">
    <location>
        <begin position="185"/>
        <end position="217"/>
    </location>
</feature>
<dbReference type="InterPro" id="IPR052072">
    <property type="entry name" value="Vascular_dev_regulator"/>
</dbReference>
<dbReference type="Proteomes" id="UP000015100">
    <property type="component" value="Unassembled WGS sequence"/>
</dbReference>
<accession>S8BMC2</accession>
<dbReference type="EMBL" id="AQGS01000291">
    <property type="protein sequence ID" value="EPS40628.1"/>
    <property type="molecule type" value="Genomic_DNA"/>
</dbReference>
<dbReference type="InterPro" id="IPR037986">
    <property type="entry name" value="Myo5p-like_CBD_DIL"/>
</dbReference>
<dbReference type="InterPro" id="IPR002710">
    <property type="entry name" value="Dilute_dom"/>
</dbReference>
<feature type="region of interest" description="Disordered" evidence="2">
    <location>
        <begin position="820"/>
        <end position="855"/>
    </location>
</feature>
<protein>
    <recommendedName>
        <fullName evidence="3">Dilute domain-containing protein</fullName>
    </recommendedName>
</protein>
<feature type="compositionally biased region" description="Basic and acidic residues" evidence="2">
    <location>
        <begin position="1"/>
        <end position="11"/>
    </location>
</feature>
<proteinExistence type="predicted"/>
<feature type="compositionally biased region" description="Basic and acidic residues" evidence="2">
    <location>
        <begin position="846"/>
        <end position="855"/>
    </location>
</feature>
<dbReference type="PROSITE" id="PS51126">
    <property type="entry name" value="DILUTE"/>
    <property type="match status" value="1"/>
</dbReference>
<dbReference type="HOGENOM" id="CLU_007327_0_0_1"/>
<evidence type="ECO:0000313" key="4">
    <source>
        <dbReference type="EMBL" id="EPS40628.1"/>
    </source>
</evidence>
<name>S8BMC2_DACHA</name>
<dbReference type="GO" id="GO:0051020">
    <property type="term" value="F:GTPase binding"/>
    <property type="evidence" value="ECO:0007669"/>
    <property type="project" value="TreeGrafter"/>
</dbReference>
<evidence type="ECO:0000259" key="3">
    <source>
        <dbReference type="PROSITE" id="PS51126"/>
    </source>
</evidence>
<evidence type="ECO:0000256" key="2">
    <source>
        <dbReference type="SAM" id="MobiDB-lite"/>
    </source>
</evidence>
<dbReference type="SUPFAM" id="SSF48403">
    <property type="entry name" value="Ankyrin repeat"/>
    <property type="match status" value="1"/>
</dbReference>
<dbReference type="Pfam" id="PF12796">
    <property type="entry name" value="Ank_2"/>
    <property type="match status" value="1"/>
</dbReference>
<reference evidence="4 5" key="1">
    <citation type="journal article" date="2013" name="PLoS Genet.">
        <title>Genomic mechanisms accounting for the adaptation to parasitism in nematode-trapping fungi.</title>
        <authorList>
            <person name="Meerupati T."/>
            <person name="Andersson K.M."/>
            <person name="Friman E."/>
            <person name="Kumar D."/>
            <person name="Tunlid A."/>
            <person name="Ahren D."/>
        </authorList>
    </citation>
    <scope>NUCLEOTIDE SEQUENCE [LARGE SCALE GENOMIC DNA]</scope>
    <source>
        <strain evidence="4 5">CBS 200.50</strain>
    </source>
</reference>
<dbReference type="PROSITE" id="PS50088">
    <property type="entry name" value="ANK_REPEAT"/>
    <property type="match status" value="1"/>
</dbReference>
<dbReference type="STRING" id="1284197.S8BMC2"/>
<dbReference type="PROSITE" id="PS50297">
    <property type="entry name" value="ANK_REP_REGION"/>
    <property type="match status" value="1"/>
</dbReference>
<keyword evidence="1" id="KW-0040">ANK repeat</keyword>
<dbReference type="AlphaFoldDB" id="S8BMC2"/>
<dbReference type="Gene3D" id="1.25.40.20">
    <property type="entry name" value="Ankyrin repeat-containing domain"/>
    <property type="match status" value="1"/>
</dbReference>
<sequence length="855" mass="97407">MDSPKADQRSSEEEDLGFRPKSTLPSDLPLSLDDRRRPTYEAQETEMYDAWQAQARQTLFHRVNQISTELTGQSQFFTTTVPAKLNFSLDIDQDSDEDRRERERENNGKRLEYMLAAQAAFNQEDTEIIDEDEILRSNKISDTEKSVRLQRLLNMAASNGEPERVRKILSGGARNFVDVDAVDEEGSSPLIYAACFGHEEVVVLLVDAGANVNLQDGHKWSPLTWAMTNRHKGIAKILLDHGASSEIKTTSGGTAFDFVEPHSDMSDYLQETGYIGNAGITEDFYDTGLAEERFEEQMLEYEMKRRMMMESSINLEVDLSSLGLDETPETPPGDEFDDTEEDFVWDKCLPDQMFVFSERDLGRIIEIVITKMLPQRSPSQKPVPANVLFLSARFAHYSGNNELLSKLLFRSMEAINNVVEEHQWDMTILSFWISNCTLLLHYLRKDTGLVGNTVEYQVQITELINEIYILIVRDAERRIDKVLDASMLDHETIPGFEEIHFQNEWRIFRSRKKVHPEPPVGVKRFRPPSPKRKAQPSPRMVTSLLSSTLFVLDLYDIHSVIITQILSQLFYWLAAELFNRIMSNRRYLARTKAMQIRMNISVLEDWARSNNRTPEHYEGGSLHSSGETTVEASRRHLEPVIQLLQWLQCFTSMGEDLESLKGTMVQMDRLSSQQLLHSVKHYRVEVGEKTLSRECMRYLVRQSLDINDKKRKLRASVTNAELASPVASSPTFPKPVVPNTLSQKVDNAPPVAEEEDSGDAPENLLFDPALMLPFVLPTSTDMLVTFGAGLGGMNRERERKYQPFLPVEFLNKLDATAGKDDLDHVGYVGPSPWDNDGDDDEEEGDDGKRDGQQNI</sequence>
<dbReference type="SMART" id="SM00248">
    <property type="entry name" value="ANK"/>
    <property type="match status" value="3"/>
</dbReference>
<dbReference type="OMA" id="WSQVMYW"/>
<feature type="region of interest" description="Disordered" evidence="2">
    <location>
        <begin position="738"/>
        <end position="759"/>
    </location>
</feature>
<dbReference type="InterPro" id="IPR002110">
    <property type="entry name" value="Ankyrin_rpt"/>
</dbReference>
<dbReference type="CDD" id="cd15473">
    <property type="entry name" value="Myo5p-like_CBD_DIL_ANK"/>
    <property type="match status" value="1"/>
</dbReference>
<feature type="compositionally biased region" description="Low complexity" evidence="2">
    <location>
        <begin position="22"/>
        <end position="31"/>
    </location>
</feature>
<comment type="caution">
    <text evidence="4">The sequence shown here is derived from an EMBL/GenBank/DDBJ whole genome shotgun (WGS) entry which is preliminary data.</text>
</comment>
<feature type="compositionally biased region" description="Acidic residues" evidence="2">
    <location>
        <begin position="835"/>
        <end position="845"/>
    </location>
</feature>
<dbReference type="PANTHER" id="PTHR16027">
    <property type="entry name" value="DILUTE DOMAIN-CONTAINING PROTEIN YPR089W"/>
    <property type="match status" value="1"/>
</dbReference>
<dbReference type="SMART" id="SM01132">
    <property type="entry name" value="DIL"/>
    <property type="match status" value="1"/>
</dbReference>
<dbReference type="PANTHER" id="PTHR16027:SF6">
    <property type="entry name" value="DILUTE DOMAIN-CONTAINING PROTEIN"/>
    <property type="match status" value="1"/>
</dbReference>
<gene>
    <name evidence="4" type="ORF">H072_5502</name>
</gene>
<feature type="domain" description="Dilute" evidence="3">
    <location>
        <begin position="409"/>
        <end position="706"/>
    </location>
</feature>
<evidence type="ECO:0000313" key="5">
    <source>
        <dbReference type="Proteomes" id="UP000015100"/>
    </source>
</evidence>
<dbReference type="OrthoDB" id="426293at2759"/>
<organism evidence="4 5">
    <name type="scientific">Dactylellina haptotyla (strain CBS 200.50)</name>
    <name type="common">Nematode-trapping fungus</name>
    <name type="synonym">Monacrosporium haptotylum</name>
    <dbReference type="NCBI Taxonomy" id="1284197"/>
    <lineage>
        <taxon>Eukaryota</taxon>
        <taxon>Fungi</taxon>
        <taxon>Dikarya</taxon>
        <taxon>Ascomycota</taxon>
        <taxon>Pezizomycotina</taxon>
        <taxon>Orbiliomycetes</taxon>
        <taxon>Orbiliales</taxon>
        <taxon>Orbiliaceae</taxon>
        <taxon>Dactylellina</taxon>
    </lineage>
</organism>
<dbReference type="eggNOG" id="KOG4177">
    <property type="taxonomic scope" value="Eukaryota"/>
</dbReference>
<feature type="region of interest" description="Disordered" evidence="2">
    <location>
        <begin position="1"/>
        <end position="35"/>
    </location>
</feature>
<dbReference type="Pfam" id="PF01843">
    <property type="entry name" value="DIL"/>
    <property type="match status" value="1"/>
</dbReference>
<evidence type="ECO:0000256" key="1">
    <source>
        <dbReference type="PROSITE-ProRule" id="PRU00023"/>
    </source>
</evidence>
<reference evidence="5" key="2">
    <citation type="submission" date="2013-04" db="EMBL/GenBank/DDBJ databases">
        <title>Genomic mechanisms accounting for the adaptation to parasitism in nematode-trapping fungi.</title>
        <authorList>
            <person name="Ahren D.G."/>
        </authorList>
    </citation>
    <scope>NUCLEOTIDE SEQUENCE [LARGE SCALE GENOMIC DNA]</scope>
    <source>
        <strain evidence="5">CBS 200.50</strain>
    </source>
</reference>